<dbReference type="PANTHER" id="PTHR31069">
    <property type="entry name" value="OLEATE-ACTIVATED TRANSCRIPTION FACTOR 1-RELATED"/>
    <property type="match status" value="1"/>
</dbReference>
<dbReference type="EMBL" id="JAPZBU010000009">
    <property type="protein sequence ID" value="KAJ5386389.1"/>
    <property type="molecule type" value="Genomic_DNA"/>
</dbReference>
<dbReference type="GeneID" id="81372547"/>
<feature type="domain" description="Zn(2)-C6 fungal-type" evidence="5">
    <location>
        <begin position="21"/>
        <end position="52"/>
    </location>
</feature>
<dbReference type="GO" id="GO:0000981">
    <property type="term" value="F:DNA-binding transcription factor activity, RNA polymerase II-specific"/>
    <property type="evidence" value="ECO:0007669"/>
    <property type="project" value="InterPro"/>
</dbReference>
<evidence type="ECO:0000256" key="4">
    <source>
        <dbReference type="ARBA" id="ARBA00023242"/>
    </source>
</evidence>
<dbReference type="Pfam" id="PF00172">
    <property type="entry name" value="Zn_clus"/>
    <property type="match status" value="1"/>
</dbReference>
<dbReference type="CDD" id="cd00067">
    <property type="entry name" value="GAL4"/>
    <property type="match status" value="1"/>
</dbReference>
<gene>
    <name evidence="6" type="ORF">N7509_008930</name>
</gene>
<dbReference type="GO" id="GO:0008270">
    <property type="term" value="F:zinc ion binding"/>
    <property type="evidence" value="ECO:0007669"/>
    <property type="project" value="InterPro"/>
</dbReference>
<name>A0A9X0B340_9EURO</name>
<sequence>MLAETSGSPYAGGDAPKLRTACENCRQSKVKCNLSGKNVCTRCLRHGLQCQYGFANRSGKPKGSKNRATLRKLGQLQEDKPPMRGFRGSRLVPPVPMPDRDPMSATGYSAHVTDPMLDDEVYLISAPPGIWESPRSFGNGVVLETPICPSQLTAVDDSPFTDLVDSCPPLPIGLGYPHTPRTPSFLSSDNLTDGMSSPPFGGSVSSPFQSAPCECIDMQLFHMNRLNHLLADTMPLRFDHSLQTIKATFCACQVFLQCSKCAKDNANLLLVISVLNLTLQLFEYWISRETSRIPRAEFGVDIRYGYYEVCQDENRRIRTFLLQGLLFQCRETLSMLTAAINTACLDGPKLADNDITVDSKLLTGDPQSMTWPSTSSCMPVIDSDLLNNSGGNICLLPIIAGYEAKVESLLLSISSNECICEAKATMRDDYI</sequence>
<dbReference type="PROSITE" id="PS00463">
    <property type="entry name" value="ZN2_CY6_FUNGAL_1"/>
    <property type="match status" value="1"/>
</dbReference>
<dbReference type="PANTHER" id="PTHR31069:SF31">
    <property type="entry name" value="MONODICTYPHENONE CLUSTER TRANSCRIPTION FACTOR-RELATED"/>
    <property type="match status" value="1"/>
</dbReference>
<dbReference type="OrthoDB" id="4330117at2759"/>
<evidence type="ECO:0000313" key="7">
    <source>
        <dbReference type="Proteomes" id="UP001147747"/>
    </source>
</evidence>
<evidence type="ECO:0000256" key="2">
    <source>
        <dbReference type="ARBA" id="ARBA00023125"/>
    </source>
</evidence>
<evidence type="ECO:0000259" key="5">
    <source>
        <dbReference type="PROSITE" id="PS50048"/>
    </source>
</evidence>
<proteinExistence type="predicted"/>
<evidence type="ECO:0000313" key="6">
    <source>
        <dbReference type="EMBL" id="KAJ5386389.1"/>
    </source>
</evidence>
<keyword evidence="7" id="KW-1185">Reference proteome</keyword>
<evidence type="ECO:0000256" key="3">
    <source>
        <dbReference type="ARBA" id="ARBA00023163"/>
    </source>
</evidence>
<accession>A0A9X0B340</accession>
<dbReference type="Gene3D" id="4.10.240.10">
    <property type="entry name" value="Zn(2)-C6 fungal-type DNA-binding domain"/>
    <property type="match status" value="1"/>
</dbReference>
<dbReference type="RefSeq" id="XP_056484187.1">
    <property type="nucleotide sequence ID" value="XM_056633567.1"/>
</dbReference>
<dbReference type="InterPro" id="IPR001138">
    <property type="entry name" value="Zn2Cys6_DnaBD"/>
</dbReference>
<keyword evidence="2" id="KW-0238">DNA-binding</keyword>
<protein>
    <recommendedName>
        <fullName evidence="5">Zn(2)-C6 fungal-type domain-containing protein</fullName>
    </recommendedName>
</protein>
<comment type="caution">
    <text evidence="6">The sequence shown here is derived from an EMBL/GenBank/DDBJ whole genome shotgun (WGS) entry which is preliminary data.</text>
</comment>
<reference evidence="6" key="1">
    <citation type="submission" date="2022-12" db="EMBL/GenBank/DDBJ databases">
        <authorList>
            <person name="Petersen C."/>
        </authorList>
    </citation>
    <scope>NUCLEOTIDE SEQUENCE</scope>
    <source>
        <strain evidence="6">IBT 29677</strain>
    </source>
</reference>
<reference evidence="6" key="2">
    <citation type="journal article" date="2023" name="IMA Fungus">
        <title>Comparative genomic study of the Penicillium genus elucidates a diverse pangenome and 15 lateral gene transfer events.</title>
        <authorList>
            <person name="Petersen C."/>
            <person name="Sorensen T."/>
            <person name="Nielsen M.R."/>
            <person name="Sondergaard T.E."/>
            <person name="Sorensen J.L."/>
            <person name="Fitzpatrick D.A."/>
            <person name="Frisvad J.C."/>
            <person name="Nielsen K.L."/>
        </authorList>
    </citation>
    <scope>NUCLEOTIDE SEQUENCE</scope>
    <source>
        <strain evidence="6">IBT 29677</strain>
    </source>
</reference>
<dbReference type="AlphaFoldDB" id="A0A9X0B340"/>
<dbReference type="SMART" id="SM00066">
    <property type="entry name" value="GAL4"/>
    <property type="match status" value="1"/>
</dbReference>
<dbReference type="InterPro" id="IPR036864">
    <property type="entry name" value="Zn2-C6_fun-type_DNA-bd_sf"/>
</dbReference>
<keyword evidence="3" id="KW-0804">Transcription</keyword>
<keyword evidence="4" id="KW-0539">Nucleus</keyword>
<evidence type="ECO:0000256" key="1">
    <source>
        <dbReference type="ARBA" id="ARBA00023015"/>
    </source>
</evidence>
<dbReference type="Proteomes" id="UP001147747">
    <property type="component" value="Unassembled WGS sequence"/>
</dbReference>
<keyword evidence="1" id="KW-0805">Transcription regulation</keyword>
<dbReference type="GO" id="GO:0003677">
    <property type="term" value="F:DNA binding"/>
    <property type="evidence" value="ECO:0007669"/>
    <property type="project" value="UniProtKB-KW"/>
</dbReference>
<dbReference type="InterPro" id="IPR050675">
    <property type="entry name" value="OAF3"/>
</dbReference>
<dbReference type="SUPFAM" id="SSF57701">
    <property type="entry name" value="Zn2/Cys6 DNA-binding domain"/>
    <property type="match status" value="1"/>
</dbReference>
<dbReference type="PROSITE" id="PS50048">
    <property type="entry name" value="ZN2_CY6_FUNGAL_2"/>
    <property type="match status" value="1"/>
</dbReference>
<organism evidence="6 7">
    <name type="scientific">Penicillium cosmopolitanum</name>
    <dbReference type="NCBI Taxonomy" id="1131564"/>
    <lineage>
        <taxon>Eukaryota</taxon>
        <taxon>Fungi</taxon>
        <taxon>Dikarya</taxon>
        <taxon>Ascomycota</taxon>
        <taxon>Pezizomycotina</taxon>
        <taxon>Eurotiomycetes</taxon>
        <taxon>Eurotiomycetidae</taxon>
        <taxon>Eurotiales</taxon>
        <taxon>Aspergillaceae</taxon>
        <taxon>Penicillium</taxon>
    </lineage>
</organism>